<dbReference type="PRINTS" id="PR01490">
    <property type="entry name" value="RTXTOXIND"/>
</dbReference>
<dbReference type="Gene3D" id="2.40.50.100">
    <property type="match status" value="1"/>
</dbReference>
<reference evidence="12" key="2">
    <citation type="journal article" date="2022" name="Microbiol. Resour. Announc.">
        <title>Metagenome Sequencing to Explore Phylogenomics of Terrestrial Cyanobacteria.</title>
        <authorList>
            <person name="Ward R.D."/>
            <person name="Stajich J.E."/>
            <person name="Johansen J.R."/>
            <person name="Huntemann M."/>
            <person name="Clum A."/>
            <person name="Foster B."/>
            <person name="Foster B."/>
            <person name="Roux S."/>
            <person name="Palaniappan K."/>
            <person name="Varghese N."/>
            <person name="Mukherjee S."/>
            <person name="Reddy T.B.K."/>
            <person name="Daum C."/>
            <person name="Copeland A."/>
            <person name="Chen I.A."/>
            <person name="Ivanova N.N."/>
            <person name="Kyrpides N.C."/>
            <person name="Shapiro N."/>
            <person name="Eloe-Fadrosh E.A."/>
            <person name="Pietrasiak N."/>
        </authorList>
    </citation>
    <scope>NUCLEOTIDE SEQUENCE</scope>
    <source>
        <strain evidence="12">GSE-TBD4-15B</strain>
    </source>
</reference>
<protein>
    <submittedName>
        <fullName evidence="12">HlyD family type I secretion periplasmic adaptor subunit</fullName>
    </submittedName>
</protein>
<organism evidence="12 13">
    <name type="scientific">Pegethrix bostrychoides GSE-TBD4-15B</name>
    <dbReference type="NCBI Taxonomy" id="2839662"/>
    <lineage>
        <taxon>Bacteria</taxon>
        <taxon>Bacillati</taxon>
        <taxon>Cyanobacteriota</taxon>
        <taxon>Cyanophyceae</taxon>
        <taxon>Oculatellales</taxon>
        <taxon>Oculatellaceae</taxon>
        <taxon>Pegethrix</taxon>
    </lineage>
</organism>
<dbReference type="EMBL" id="JAHHHV010000091">
    <property type="protein sequence ID" value="MBW4468666.1"/>
    <property type="molecule type" value="Genomic_DNA"/>
</dbReference>
<keyword evidence="5" id="KW-0997">Cell inner membrane</keyword>
<comment type="similarity">
    <text evidence="2">Belongs to the membrane fusion protein (MFP) (TC 8.A.1) family.</text>
</comment>
<sequence>MQAPQDTAPAQVRQTRQQFVTPEDYLSYELGMAVRELPPLYTRLLAGSLTLLVFGTIGWAHFSKVDEVATAQGELVPSAQVRPVRALEGGIINEIRVKEGDRVNQGDVLLVQDATLNQAEVTRLQNVSQSVQQDIARLKAESSGQTSTGSALQDQLLAARLRDFDNQQAGAKADAQQQLAAVSEARAQLEKLQGNSTNAQTALTNAQEREASLRGLIDGAIPRFDYLEAKDRLTEAEDRVNSLQKEIQGQRQAIQQAEQAYQSAQQTANRVSSERQGTVLDQMRQRQEELTNLNGQLAQAQLKTKGQMITAPVAGKVYDVQTTLGERSVAPGQELLSILPDDADLLLDVKVLNRDIGFISVGMPVKVKLATFPFQEFGTIEGEVTQISPNATADKDLGPVFNTKVQLKQREILVHDKPVELTPGMAATAEIVTRQRSVLTFLLEPITRRFSEAFTAR</sequence>
<feature type="domain" description="AprE-like beta-barrel" evidence="11">
    <location>
        <begin position="345"/>
        <end position="434"/>
    </location>
</feature>
<dbReference type="NCBIfam" id="TIGR01843">
    <property type="entry name" value="type_I_hlyD"/>
    <property type="match status" value="1"/>
</dbReference>
<evidence type="ECO:0000259" key="11">
    <source>
        <dbReference type="Pfam" id="PF26002"/>
    </source>
</evidence>
<dbReference type="PANTHER" id="PTHR30386">
    <property type="entry name" value="MEMBRANE FUSION SUBUNIT OF EMRAB-TOLC MULTIDRUG EFFLUX PUMP"/>
    <property type="match status" value="1"/>
</dbReference>
<dbReference type="Gene3D" id="2.40.30.170">
    <property type="match status" value="1"/>
</dbReference>
<evidence type="ECO:0000256" key="1">
    <source>
        <dbReference type="ARBA" id="ARBA00004377"/>
    </source>
</evidence>
<proteinExistence type="inferred from homology"/>
<feature type="domain" description="Multidrug resistance protein MdtA-like barrel-sandwich hybrid" evidence="10">
    <location>
        <begin position="84"/>
        <end position="327"/>
    </location>
</feature>
<evidence type="ECO:0000256" key="8">
    <source>
        <dbReference type="ARBA" id="ARBA00023136"/>
    </source>
</evidence>
<evidence type="ECO:0000256" key="5">
    <source>
        <dbReference type="ARBA" id="ARBA00022519"/>
    </source>
</evidence>
<evidence type="ECO:0000256" key="7">
    <source>
        <dbReference type="ARBA" id="ARBA00022989"/>
    </source>
</evidence>
<evidence type="ECO:0000256" key="2">
    <source>
        <dbReference type="ARBA" id="ARBA00009477"/>
    </source>
</evidence>
<dbReference type="InterPro" id="IPR058982">
    <property type="entry name" value="Beta-barrel_AprE"/>
</dbReference>
<evidence type="ECO:0000256" key="6">
    <source>
        <dbReference type="ARBA" id="ARBA00022692"/>
    </source>
</evidence>
<evidence type="ECO:0000256" key="3">
    <source>
        <dbReference type="ARBA" id="ARBA00022448"/>
    </source>
</evidence>
<keyword evidence="3" id="KW-0813">Transport</keyword>
<keyword evidence="6" id="KW-0812">Transmembrane</keyword>
<keyword evidence="7" id="KW-1133">Transmembrane helix</keyword>
<evidence type="ECO:0000313" key="12">
    <source>
        <dbReference type="EMBL" id="MBW4468666.1"/>
    </source>
</evidence>
<evidence type="ECO:0000256" key="4">
    <source>
        <dbReference type="ARBA" id="ARBA00022475"/>
    </source>
</evidence>
<keyword evidence="9" id="KW-0175">Coiled coil</keyword>
<accession>A0A951PFE1</accession>
<dbReference type="PANTHER" id="PTHR30386:SF26">
    <property type="entry name" value="TRANSPORT PROTEIN COMB"/>
    <property type="match status" value="1"/>
</dbReference>
<dbReference type="AlphaFoldDB" id="A0A951PFE1"/>
<comment type="subcellular location">
    <subcellularLocation>
        <location evidence="1">Cell inner membrane</location>
        <topology evidence="1">Single-pass membrane protein</topology>
    </subcellularLocation>
</comment>
<keyword evidence="8" id="KW-0472">Membrane</keyword>
<keyword evidence="4" id="KW-1003">Cell membrane</keyword>
<evidence type="ECO:0000259" key="10">
    <source>
        <dbReference type="Pfam" id="PF25917"/>
    </source>
</evidence>
<dbReference type="Pfam" id="PF26002">
    <property type="entry name" value="Beta-barrel_AprE"/>
    <property type="match status" value="1"/>
</dbReference>
<dbReference type="Proteomes" id="UP000707356">
    <property type="component" value="Unassembled WGS sequence"/>
</dbReference>
<evidence type="ECO:0000256" key="9">
    <source>
        <dbReference type="SAM" id="Coils"/>
    </source>
</evidence>
<dbReference type="Pfam" id="PF25917">
    <property type="entry name" value="BSH_RND"/>
    <property type="match status" value="1"/>
</dbReference>
<name>A0A951PFE1_9CYAN</name>
<dbReference type="InterPro" id="IPR050739">
    <property type="entry name" value="MFP"/>
</dbReference>
<dbReference type="InterPro" id="IPR010129">
    <property type="entry name" value="T1SS_HlyD"/>
</dbReference>
<reference evidence="12" key="1">
    <citation type="submission" date="2021-05" db="EMBL/GenBank/DDBJ databases">
        <authorList>
            <person name="Pietrasiak N."/>
            <person name="Ward R."/>
            <person name="Stajich J.E."/>
            <person name="Kurbessoian T."/>
        </authorList>
    </citation>
    <scope>NUCLEOTIDE SEQUENCE</scope>
    <source>
        <strain evidence="12">GSE-TBD4-15B</strain>
    </source>
</reference>
<feature type="coiled-coil region" evidence="9">
    <location>
        <begin position="172"/>
        <end position="303"/>
    </location>
</feature>
<gene>
    <name evidence="12" type="ORF">KME07_24845</name>
</gene>
<comment type="caution">
    <text evidence="12">The sequence shown here is derived from an EMBL/GenBank/DDBJ whole genome shotgun (WGS) entry which is preliminary data.</text>
</comment>
<dbReference type="GO" id="GO:0015031">
    <property type="term" value="P:protein transport"/>
    <property type="evidence" value="ECO:0007669"/>
    <property type="project" value="InterPro"/>
</dbReference>
<dbReference type="GO" id="GO:0005886">
    <property type="term" value="C:plasma membrane"/>
    <property type="evidence" value="ECO:0007669"/>
    <property type="project" value="UniProtKB-SubCell"/>
</dbReference>
<evidence type="ECO:0000313" key="13">
    <source>
        <dbReference type="Proteomes" id="UP000707356"/>
    </source>
</evidence>
<dbReference type="InterPro" id="IPR058625">
    <property type="entry name" value="MdtA-like_BSH"/>
</dbReference>